<sequence>MKVDASGSLPFKDVSSKHWARSAIAWGYEQGIVQGNQNNNFLPEAKVTEAEFLAMVVRAYSDELSVRNAAKGEKWYRPYFDLATDKQWYIYGYNVTSQRYHVANLIYTMLKGAYRSDETSIQYLLDTGLSSGKNSATVAGYLPYDQLTRAEAIVFVQRMKSKLPSLSGEPSDRVNTGLRNIKLGDTEAVLLKQLGQPDRKDSSQYSYTWYVYNKKPNQFAMYGVAADKTVVAMYSNARDVWGLDQPIKVGSSYSALTQKIGKPADAGANGYVEHKANGVVTNYYLDANADQSVDGILVYAADKLGSANSNQAAVDSGFDRQIFDLTNVFRHKNAVRSQLTWNDKAASAAYSHSKDMYTNKYMDHTNLRGQSPQDRMEAAGLRNFGGGENIAYGYENSFGVYAGWVNSAGHRENMLYEHYRMLGVGSYRTYYTQNFVLPY</sequence>
<keyword evidence="3" id="KW-1185">Reference proteome</keyword>
<accession>A0A919YM37</accession>
<dbReference type="PANTHER" id="PTHR31157">
    <property type="entry name" value="SCP DOMAIN-CONTAINING PROTEIN"/>
    <property type="match status" value="1"/>
</dbReference>
<dbReference type="PANTHER" id="PTHR31157:SF1">
    <property type="entry name" value="SCP DOMAIN-CONTAINING PROTEIN"/>
    <property type="match status" value="1"/>
</dbReference>
<dbReference type="Pfam" id="PF00395">
    <property type="entry name" value="SLH"/>
    <property type="match status" value="1"/>
</dbReference>
<name>A0A919YM37_9BACL</name>
<dbReference type="RefSeq" id="WP_213512827.1">
    <property type="nucleotide sequence ID" value="NZ_BOSE01000001.1"/>
</dbReference>
<dbReference type="InterPro" id="IPR001119">
    <property type="entry name" value="SLH_dom"/>
</dbReference>
<dbReference type="SUPFAM" id="SSF55797">
    <property type="entry name" value="PR-1-like"/>
    <property type="match status" value="1"/>
</dbReference>
<dbReference type="AlphaFoldDB" id="A0A919YM37"/>
<dbReference type="InterPro" id="IPR029410">
    <property type="entry name" value="CAP_assoc"/>
</dbReference>
<comment type="caution">
    <text evidence="2">The sequence shown here is derived from an EMBL/GenBank/DDBJ whole genome shotgun (WGS) entry which is preliminary data.</text>
</comment>
<dbReference type="InterPro" id="IPR014044">
    <property type="entry name" value="CAP_dom"/>
</dbReference>
<dbReference type="PROSITE" id="PS51272">
    <property type="entry name" value="SLH"/>
    <property type="match status" value="1"/>
</dbReference>
<dbReference type="Proteomes" id="UP000683139">
    <property type="component" value="Unassembled WGS sequence"/>
</dbReference>
<evidence type="ECO:0000313" key="2">
    <source>
        <dbReference type="EMBL" id="GIP14611.1"/>
    </source>
</evidence>
<dbReference type="Pfam" id="PF14504">
    <property type="entry name" value="CAP_assoc_N"/>
    <property type="match status" value="1"/>
</dbReference>
<protein>
    <recommendedName>
        <fullName evidence="1">SLH domain-containing protein</fullName>
    </recommendedName>
</protein>
<dbReference type="Pfam" id="PF00188">
    <property type="entry name" value="CAP"/>
    <property type="match status" value="1"/>
</dbReference>
<proteinExistence type="predicted"/>
<feature type="domain" description="SLH" evidence="1">
    <location>
        <begin position="7"/>
        <end position="70"/>
    </location>
</feature>
<organism evidence="2 3">
    <name type="scientific">Paenibacillus montaniterrae</name>
    <dbReference type="NCBI Taxonomy" id="429341"/>
    <lineage>
        <taxon>Bacteria</taxon>
        <taxon>Bacillati</taxon>
        <taxon>Bacillota</taxon>
        <taxon>Bacilli</taxon>
        <taxon>Bacillales</taxon>
        <taxon>Paenibacillaceae</taxon>
        <taxon>Paenibacillus</taxon>
    </lineage>
</organism>
<dbReference type="EMBL" id="BOSE01000001">
    <property type="protein sequence ID" value="GIP14611.1"/>
    <property type="molecule type" value="Genomic_DNA"/>
</dbReference>
<dbReference type="CDD" id="cd05379">
    <property type="entry name" value="CAP_bacterial"/>
    <property type="match status" value="1"/>
</dbReference>
<dbReference type="InterPro" id="IPR035940">
    <property type="entry name" value="CAP_sf"/>
</dbReference>
<gene>
    <name evidence="2" type="ORF">J40TS1_02530</name>
</gene>
<evidence type="ECO:0000259" key="1">
    <source>
        <dbReference type="PROSITE" id="PS51272"/>
    </source>
</evidence>
<dbReference type="Gene3D" id="3.40.33.10">
    <property type="entry name" value="CAP"/>
    <property type="match status" value="1"/>
</dbReference>
<evidence type="ECO:0000313" key="3">
    <source>
        <dbReference type="Proteomes" id="UP000683139"/>
    </source>
</evidence>
<reference evidence="2" key="1">
    <citation type="submission" date="2021-03" db="EMBL/GenBank/DDBJ databases">
        <title>Antimicrobial resistance genes in bacteria isolated from Japanese honey, and their potential for conferring macrolide and lincosamide resistance in the American foulbrood pathogen Paenibacillus larvae.</title>
        <authorList>
            <person name="Okamoto M."/>
            <person name="Kumagai M."/>
            <person name="Kanamori H."/>
            <person name="Takamatsu D."/>
        </authorList>
    </citation>
    <scope>NUCLEOTIDE SEQUENCE</scope>
    <source>
        <strain evidence="2">J40TS1</strain>
    </source>
</reference>